<dbReference type="OrthoDB" id="9794212at2"/>
<keyword evidence="1" id="KW-0812">Transmembrane</keyword>
<keyword evidence="2" id="KW-0378">Hydrolase</keyword>
<evidence type="ECO:0000256" key="1">
    <source>
        <dbReference type="SAM" id="Phobius"/>
    </source>
</evidence>
<keyword evidence="1" id="KW-0472">Membrane</keyword>
<keyword evidence="3" id="KW-1185">Reference proteome</keyword>
<comment type="caution">
    <text evidence="2">The sequence shown here is derived from an EMBL/GenBank/DDBJ whole genome shotgun (WGS) entry which is preliminary data.</text>
</comment>
<proteinExistence type="predicted"/>
<dbReference type="RefSeq" id="WP_127724850.1">
    <property type="nucleotide sequence ID" value="NZ_RLIH01000011.1"/>
</dbReference>
<dbReference type="InterPro" id="IPR036412">
    <property type="entry name" value="HAD-like_sf"/>
</dbReference>
<dbReference type="Proteomes" id="UP000288812">
    <property type="component" value="Unassembled WGS sequence"/>
</dbReference>
<feature type="transmembrane region" description="Helical" evidence="1">
    <location>
        <begin position="36"/>
        <end position="56"/>
    </location>
</feature>
<dbReference type="SUPFAM" id="SSF56784">
    <property type="entry name" value="HAD-like"/>
    <property type="match status" value="1"/>
</dbReference>
<dbReference type="AlphaFoldDB" id="A0A437S5R1"/>
<evidence type="ECO:0000313" key="3">
    <source>
        <dbReference type="Proteomes" id="UP000288812"/>
    </source>
</evidence>
<name>A0A437S5R1_9FIRM</name>
<dbReference type="Pfam" id="PF12710">
    <property type="entry name" value="HAD"/>
    <property type="match status" value="1"/>
</dbReference>
<dbReference type="GO" id="GO:0016787">
    <property type="term" value="F:hydrolase activity"/>
    <property type="evidence" value="ECO:0007669"/>
    <property type="project" value="UniProtKB-KW"/>
</dbReference>
<dbReference type="Gene3D" id="3.40.50.1000">
    <property type="entry name" value="HAD superfamily/HAD-like"/>
    <property type="match status" value="1"/>
</dbReference>
<dbReference type="InterPro" id="IPR023214">
    <property type="entry name" value="HAD_sf"/>
</dbReference>
<dbReference type="Gene3D" id="1.20.1440.100">
    <property type="entry name" value="SG protein - dephosphorylation function"/>
    <property type="match status" value="1"/>
</dbReference>
<sequence>MKTRVFLFDFDKTLTDEDSIFLLWEYAIKMKRISRFYYIGKMILGAFKYIFSLGNFKYMKTEMCSVLKYLSEEDLKNFVDYIYENHILKEGEVYFNNLGEGYKMLVSASPINYLKYITKYLNFDVVIGTELDENFKLVGENNKHRAKVKRIQEHLGKVGIEIDYEISEGYSDSYSADRPMLEMVNHRYLINSKVREEGYKNLSWS</sequence>
<evidence type="ECO:0000313" key="2">
    <source>
        <dbReference type="EMBL" id="RVU54318.1"/>
    </source>
</evidence>
<protein>
    <submittedName>
        <fullName evidence="2">Haloacid dehalogenase-like hydrolase</fullName>
    </submittedName>
</protein>
<keyword evidence="1" id="KW-1133">Transmembrane helix</keyword>
<gene>
    <name evidence="2" type="ORF">EF514_07685</name>
</gene>
<dbReference type="EMBL" id="RLIH01000011">
    <property type="protein sequence ID" value="RVU54318.1"/>
    <property type="molecule type" value="Genomic_DNA"/>
</dbReference>
<organism evidence="2 3">
    <name type="scientific">Anaerosphaera multitolerans</name>
    <dbReference type="NCBI Taxonomy" id="2487351"/>
    <lineage>
        <taxon>Bacteria</taxon>
        <taxon>Bacillati</taxon>
        <taxon>Bacillota</taxon>
        <taxon>Tissierellia</taxon>
        <taxon>Tissierellales</taxon>
        <taxon>Peptoniphilaceae</taxon>
        <taxon>Anaerosphaera</taxon>
    </lineage>
</organism>
<reference evidence="2 3" key="1">
    <citation type="submission" date="2018-11" db="EMBL/GenBank/DDBJ databases">
        <title>Genome sequencing and assembly of Anaerosphaera sp. nov., GS7-6-2.</title>
        <authorList>
            <person name="Rettenmaier R."/>
            <person name="Liebl W."/>
            <person name="Zverlov V."/>
        </authorList>
    </citation>
    <scope>NUCLEOTIDE SEQUENCE [LARGE SCALE GENOMIC DNA]</scope>
    <source>
        <strain evidence="2 3">GS7-6-2</strain>
    </source>
</reference>
<accession>A0A437S5R1</accession>